<keyword evidence="1" id="KW-1133">Transmembrane helix</keyword>
<name>R6JLW0_9FIRM</name>
<evidence type="ECO:0000256" key="1">
    <source>
        <dbReference type="SAM" id="Phobius"/>
    </source>
</evidence>
<organism evidence="3 4">
    <name type="scientific">[Clostridium] clostridioforme CAG:132</name>
    <dbReference type="NCBI Taxonomy" id="1263065"/>
    <lineage>
        <taxon>Bacteria</taxon>
        <taxon>Bacillati</taxon>
        <taxon>Bacillota</taxon>
        <taxon>Clostridia</taxon>
        <taxon>Lachnospirales</taxon>
        <taxon>Lachnospiraceae</taxon>
        <taxon>Enterocloster</taxon>
    </lineage>
</organism>
<dbReference type="EMBL" id="CBDY010000341">
    <property type="protein sequence ID" value="CDB63853.1"/>
    <property type="molecule type" value="Genomic_DNA"/>
</dbReference>
<feature type="domain" description="Acyltransferase 3" evidence="2">
    <location>
        <begin position="1"/>
        <end position="254"/>
    </location>
</feature>
<dbReference type="AlphaFoldDB" id="R6JLW0"/>
<evidence type="ECO:0000313" key="4">
    <source>
        <dbReference type="Proteomes" id="UP000018009"/>
    </source>
</evidence>
<feature type="transmembrane region" description="Helical" evidence="1">
    <location>
        <begin position="67"/>
        <end position="84"/>
    </location>
</feature>
<sequence>MISGYFYNQESAVKRIRKIAILFVEANLIYCAWSYFYGFVSGKLPVTSIDTLIRFIFLNESPFSGHLWYLGAVLYTQIVIYLLEKWKLKRALYMTVPILLLTDIVFGKYSILLFGREFDYHFVRNWLFVGIPFFSIGMLMNEKNLRIGWWGIPVFTLTTMLERFLLVRNGLNAARDQYISTIFLSISVMSFALKYKGNIHNWLAQIGKRLSAWIYIIHPIFVTCLTFIASKIGMQKVWGYVGAVFVFTISVVFVYIFAEMKRRIIPHNLKRQVEDIN</sequence>
<dbReference type="GO" id="GO:0016747">
    <property type="term" value="F:acyltransferase activity, transferring groups other than amino-acyl groups"/>
    <property type="evidence" value="ECO:0007669"/>
    <property type="project" value="InterPro"/>
</dbReference>
<feature type="transmembrane region" description="Helical" evidence="1">
    <location>
        <begin position="91"/>
        <end position="111"/>
    </location>
</feature>
<evidence type="ECO:0000259" key="2">
    <source>
        <dbReference type="Pfam" id="PF01757"/>
    </source>
</evidence>
<reference evidence="3" key="1">
    <citation type="submission" date="2012-11" db="EMBL/GenBank/DDBJ databases">
        <title>Dependencies among metagenomic species, viruses, plasmids and units of genetic variation.</title>
        <authorList>
            <person name="Nielsen H.B."/>
            <person name="Almeida M."/>
            <person name="Juncker A.S."/>
            <person name="Rasmussen S."/>
            <person name="Li J."/>
            <person name="Sunagawa S."/>
            <person name="Plichta D."/>
            <person name="Gautier L."/>
            <person name="Le Chatelier E."/>
            <person name="Peletier E."/>
            <person name="Bonde I."/>
            <person name="Nielsen T."/>
            <person name="Manichanh C."/>
            <person name="Arumugam M."/>
            <person name="Batto J."/>
            <person name="Santos M.B.Q.D."/>
            <person name="Blom N."/>
            <person name="Borruel N."/>
            <person name="Burgdorf K.S."/>
            <person name="Boumezbeur F."/>
            <person name="Casellas F."/>
            <person name="Dore J."/>
            <person name="Guarner F."/>
            <person name="Hansen T."/>
            <person name="Hildebrand F."/>
            <person name="Kaas R.S."/>
            <person name="Kennedy S."/>
            <person name="Kristiansen K."/>
            <person name="Kultima J.R."/>
            <person name="Leonard P."/>
            <person name="Levenez F."/>
            <person name="Lund O."/>
            <person name="Moumen B."/>
            <person name="Le Paslier D."/>
            <person name="Pons N."/>
            <person name="Pedersen O."/>
            <person name="Prifti E."/>
            <person name="Qin J."/>
            <person name="Raes J."/>
            <person name="Tap J."/>
            <person name="Tims S."/>
            <person name="Ussery D.W."/>
            <person name="Yamada T."/>
            <person name="MetaHit consortium"/>
            <person name="Renault P."/>
            <person name="Sicheritz-Ponten T."/>
            <person name="Bork P."/>
            <person name="Wang J."/>
            <person name="Brunak S."/>
            <person name="Ehrlich S.D."/>
        </authorList>
    </citation>
    <scope>NUCLEOTIDE SEQUENCE [LARGE SCALE GENOMIC DNA]</scope>
</reference>
<feature type="transmembrane region" description="Helical" evidence="1">
    <location>
        <begin position="238"/>
        <end position="258"/>
    </location>
</feature>
<dbReference type="Proteomes" id="UP000018009">
    <property type="component" value="Unassembled WGS sequence"/>
</dbReference>
<dbReference type="InterPro" id="IPR002656">
    <property type="entry name" value="Acyl_transf_3_dom"/>
</dbReference>
<proteinExistence type="predicted"/>
<feature type="transmembrane region" description="Helical" evidence="1">
    <location>
        <begin position="213"/>
        <end position="232"/>
    </location>
</feature>
<keyword evidence="1" id="KW-0812">Transmembrane</keyword>
<keyword evidence="1" id="KW-0472">Membrane</keyword>
<feature type="transmembrane region" description="Helical" evidence="1">
    <location>
        <begin position="20"/>
        <end position="40"/>
    </location>
</feature>
<feature type="transmembrane region" description="Helical" evidence="1">
    <location>
        <begin position="147"/>
        <end position="165"/>
    </location>
</feature>
<gene>
    <name evidence="3" type="ORF">BN486_03675</name>
</gene>
<protein>
    <recommendedName>
        <fullName evidence="2">Acyltransferase 3 domain-containing protein</fullName>
    </recommendedName>
</protein>
<evidence type="ECO:0000313" key="3">
    <source>
        <dbReference type="EMBL" id="CDB63853.1"/>
    </source>
</evidence>
<comment type="caution">
    <text evidence="3">The sequence shown here is derived from an EMBL/GenBank/DDBJ whole genome shotgun (WGS) entry which is preliminary data.</text>
</comment>
<feature type="transmembrane region" description="Helical" evidence="1">
    <location>
        <begin position="123"/>
        <end position="140"/>
    </location>
</feature>
<dbReference type="Pfam" id="PF01757">
    <property type="entry name" value="Acyl_transf_3"/>
    <property type="match status" value="1"/>
</dbReference>
<accession>R6JLW0</accession>
<feature type="transmembrane region" description="Helical" evidence="1">
    <location>
        <begin position="177"/>
        <end position="193"/>
    </location>
</feature>